<protein>
    <recommendedName>
        <fullName evidence="4">ShKT domain-containing protein</fullName>
    </recommendedName>
</protein>
<sequence length="75" mass="8788">MLLYVLFTTALLCSSAQLSFAEQCVDLIPKYCKDFLPEYKPEVWCQQKVKEAITPYGKEKLRNLKRRCSKTCKFC</sequence>
<comment type="caution">
    <text evidence="2">The sequence shown here is derived from an EMBL/GenBank/DDBJ whole genome shotgun (WGS) entry which is preliminary data.</text>
</comment>
<feature type="chain" id="PRO_5046065945" description="ShKT domain-containing protein" evidence="1">
    <location>
        <begin position="22"/>
        <end position="75"/>
    </location>
</feature>
<gene>
    <name evidence="2" type="primary">Necator_chrI.g1899</name>
    <name evidence="2" type="ORF">RB195_005773</name>
</gene>
<organism evidence="2 3">
    <name type="scientific">Necator americanus</name>
    <name type="common">Human hookworm</name>
    <dbReference type="NCBI Taxonomy" id="51031"/>
    <lineage>
        <taxon>Eukaryota</taxon>
        <taxon>Metazoa</taxon>
        <taxon>Ecdysozoa</taxon>
        <taxon>Nematoda</taxon>
        <taxon>Chromadorea</taxon>
        <taxon>Rhabditida</taxon>
        <taxon>Rhabditina</taxon>
        <taxon>Rhabditomorpha</taxon>
        <taxon>Strongyloidea</taxon>
        <taxon>Ancylostomatidae</taxon>
        <taxon>Bunostominae</taxon>
        <taxon>Necator</taxon>
    </lineage>
</organism>
<evidence type="ECO:0000313" key="2">
    <source>
        <dbReference type="EMBL" id="KAK6728339.1"/>
    </source>
</evidence>
<dbReference type="Proteomes" id="UP001303046">
    <property type="component" value="Unassembled WGS sequence"/>
</dbReference>
<keyword evidence="3" id="KW-1185">Reference proteome</keyword>
<evidence type="ECO:0008006" key="4">
    <source>
        <dbReference type="Google" id="ProtNLM"/>
    </source>
</evidence>
<accession>A0ABR1BTD1</accession>
<name>A0ABR1BTD1_NECAM</name>
<keyword evidence="1" id="KW-0732">Signal</keyword>
<reference evidence="2 3" key="1">
    <citation type="submission" date="2023-08" db="EMBL/GenBank/DDBJ databases">
        <title>A Necator americanus chromosomal reference genome.</title>
        <authorList>
            <person name="Ilik V."/>
            <person name="Petrzelkova K.J."/>
            <person name="Pardy F."/>
            <person name="Fuh T."/>
            <person name="Niatou-Singa F.S."/>
            <person name="Gouil Q."/>
            <person name="Baker L."/>
            <person name="Ritchie M.E."/>
            <person name="Jex A.R."/>
            <person name="Gazzola D."/>
            <person name="Li H."/>
            <person name="Toshio Fujiwara R."/>
            <person name="Zhan B."/>
            <person name="Aroian R.V."/>
            <person name="Pafco B."/>
            <person name="Schwarz E.M."/>
        </authorList>
    </citation>
    <scope>NUCLEOTIDE SEQUENCE [LARGE SCALE GENOMIC DNA]</scope>
    <source>
        <strain evidence="2 3">Aroian</strain>
        <tissue evidence="2">Whole animal</tissue>
    </source>
</reference>
<feature type="signal peptide" evidence="1">
    <location>
        <begin position="1"/>
        <end position="21"/>
    </location>
</feature>
<proteinExistence type="predicted"/>
<evidence type="ECO:0000256" key="1">
    <source>
        <dbReference type="SAM" id="SignalP"/>
    </source>
</evidence>
<dbReference type="EMBL" id="JAVFWL010000001">
    <property type="protein sequence ID" value="KAK6728339.1"/>
    <property type="molecule type" value="Genomic_DNA"/>
</dbReference>
<evidence type="ECO:0000313" key="3">
    <source>
        <dbReference type="Proteomes" id="UP001303046"/>
    </source>
</evidence>